<dbReference type="GO" id="GO:0008270">
    <property type="term" value="F:zinc ion binding"/>
    <property type="evidence" value="ECO:0007669"/>
    <property type="project" value="UniProtKB-KW"/>
</dbReference>
<keyword evidence="2" id="KW-0479">Metal-binding</keyword>
<evidence type="ECO:0000256" key="4">
    <source>
        <dbReference type="ARBA" id="ARBA00022833"/>
    </source>
</evidence>
<evidence type="ECO:0000313" key="9">
    <source>
        <dbReference type="Proteomes" id="UP000823561"/>
    </source>
</evidence>
<dbReference type="GO" id="GO:0005634">
    <property type="term" value="C:nucleus"/>
    <property type="evidence" value="ECO:0007669"/>
    <property type="project" value="UniProtKB-SubCell"/>
</dbReference>
<dbReference type="InterPro" id="IPR008906">
    <property type="entry name" value="HATC_C_dom"/>
</dbReference>
<dbReference type="SUPFAM" id="SSF53098">
    <property type="entry name" value="Ribonuclease H-like"/>
    <property type="match status" value="1"/>
</dbReference>
<evidence type="ECO:0000256" key="1">
    <source>
        <dbReference type="ARBA" id="ARBA00004123"/>
    </source>
</evidence>
<dbReference type="AlphaFoldDB" id="A0AAV6GSK6"/>
<evidence type="ECO:0000259" key="7">
    <source>
        <dbReference type="Pfam" id="PF05699"/>
    </source>
</evidence>
<evidence type="ECO:0000256" key="2">
    <source>
        <dbReference type="ARBA" id="ARBA00022723"/>
    </source>
</evidence>
<dbReference type="Proteomes" id="UP000823561">
    <property type="component" value="Chromosome 8"/>
</dbReference>
<dbReference type="InterPro" id="IPR052035">
    <property type="entry name" value="ZnF_BED_domain_contain"/>
</dbReference>
<evidence type="ECO:0000256" key="6">
    <source>
        <dbReference type="SAM" id="MobiDB-lite"/>
    </source>
</evidence>
<dbReference type="Pfam" id="PF05699">
    <property type="entry name" value="Dimer_Tnp_hAT"/>
    <property type="match status" value="1"/>
</dbReference>
<keyword evidence="5" id="KW-0539">Nucleus</keyword>
<dbReference type="InterPro" id="IPR012337">
    <property type="entry name" value="RNaseH-like_sf"/>
</dbReference>
<feature type="compositionally biased region" description="Basic and acidic residues" evidence="6">
    <location>
        <begin position="167"/>
        <end position="176"/>
    </location>
</feature>
<evidence type="ECO:0000256" key="5">
    <source>
        <dbReference type="ARBA" id="ARBA00023242"/>
    </source>
</evidence>
<protein>
    <recommendedName>
        <fullName evidence="7">HAT C-terminal dimerisation domain-containing protein</fullName>
    </recommendedName>
</protein>
<dbReference type="PANTHER" id="PTHR46481:SF10">
    <property type="entry name" value="ZINC FINGER BED DOMAIN-CONTAINING PROTEIN 39"/>
    <property type="match status" value="1"/>
</dbReference>
<keyword evidence="3" id="KW-0863">Zinc-finger</keyword>
<comment type="caution">
    <text evidence="8">The sequence shown here is derived from an EMBL/GenBank/DDBJ whole genome shotgun (WGS) entry which is preliminary data.</text>
</comment>
<feature type="domain" description="HAT C-terminal dimerisation" evidence="7">
    <location>
        <begin position="208"/>
        <end position="285"/>
    </location>
</feature>
<sequence>MMTTLLEQKRALVMYEAYHGLPVSLNANQWSLIEKMTTLLAPFEELTREISSHTATAADVIPSVVALKRFLNKTAETDSGVKTTKSALLEAVNKRFETSFSEQLYYLATILDPRYKDRYFDADLKLVAKNKLEKEVDKMTASATTSARATVGPTPVAEEAEPEEGEPQEKRMRTPSEGHSFLDMFDEILEEKEQDEQATGPTSVQVHGYLSEPTIPRNVSPLQYWQSNMTRFPALAPVARKYLSAPCTSVDSERLFSAASNVVSEKRNRIGTERAEMLLFVKHNIHLLPKPRKVKG</sequence>
<evidence type="ECO:0000313" key="8">
    <source>
        <dbReference type="EMBL" id="KAG5276841.1"/>
    </source>
</evidence>
<gene>
    <name evidence="8" type="ORF">AALO_G00110410</name>
</gene>
<proteinExistence type="predicted"/>
<evidence type="ECO:0000256" key="3">
    <source>
        <dbReference type="ARBA" id="ARBA00022771"/>
    </source>
</evidence>
<keyword evidence="4" id="KW-0862">Zinc</keyword>
<feature type="compositionally biased region" description="Low complexity" evidence="6">
    <location>
        <begin position="140"/>
        <end position="157"/>
    </location>
</feature>
<organism evidence="8 9">
    <name type="scientific">Alosa alosa</name>
    <name type="common">allis shad</name>
    <dbReference type="NCBI Taxonomy" id="278164"/>
    <lineage>
        <taxon>Eukaryota</taxon>
        <taxon>Metazoa</taxon>
        <taxon>Chordata</taxon>
        <taxon>Craniata</taxon>
        <taxon>Vertebrata</taxon>
        <taxon>Euteleostomi</taxon>
        <taxon>Actinopterygii</taxon>
        <taxon>Neopterygii</taxon>
        <taxon>Teleostei</taxon>
        <taxon>Clupei</taxon>
        <taxon>Clupeiformes</taxon>
        <taxon>Clupeoidei</taxon>
        <taxon>Clupeidae</taxon>
        <taxon>Alosa</taxon>
    </lineage>
</organism>
<name>A0AAV6GSK6_9TELE</name>
<accession>A0AAV6GSK6</accession>
<dbReference type="EMBL" id="JADWDJ010000008">
    <property type="protein sequence ID" value="KAG5276841.1"/>
    <property type="molecule type" value="Genomic_DNA"/>
</dbReference>
<dbReference type="GO" id="GO:0046983">
    <property type="term" value="F:protein dimerization activity"/>
    <property type="evidence" value="ECO:0007669"/>
    <property type="project" value="InterPro"/>
</dbReference>
<feature type="region of interest" description="Disordered" evidence="6">
    <location>
        <begin position="139"/>
        <end position="177"/>
    </location>
</feature>
<dbReference type="PANTHER" id="PTHR46481">
    <property type="entry name" value="ZINC FINGER BED DOMAIN-CONTAINING PROTEIN 4"/>
    <property type="match status" value="1"/>
</dbReference>
<keyword evidence="9" id="KW-1185">Reference proteome</keyword>
<comment type="subcellular location">
    <subcellularLocation>
        <location evidence="1">Nucleus</location>
    </subcellularLocation>
</comment>
<reference evidence="8" key="1">
    <citation type="submission" date="2020-10" db="EMBL/GenBank/DDBJ databases">
        <title>Chromosome-scale genome assembly of the Allis shad, Alosa alosa.</title>
        <authorList>
            <person name="Margot Z."/>
            <person name="Christophe K."/>
            <person name="Cabau C."/>
            <person name="Louis A."/>
            <person name="Berthelot C."/>
            <person name="Parey E."/>
            <person name="Roest Crollius H."/>
            <person name="Montfort J."/>
            <person name="Robinson-Rechavi M."/>
            <person name="Bucao C."/>
            <person name="Bouchez O."/>
            <person name="Gislard M."/>
            <person name="Lluch J."/>
            <person name="Milhes M."/>
            <person name="Lampietro C."/>
            <person name="Lopez Roques C."/>
            <person name="Donnadieu C."/>
            <person name="Braasch I."/>
            <person name="Desvignes T."/>
            <person name="Postlethwait J."/>
            <person name="Bobe J."/>
            <person name="Guiguen Y."/>
        </authorList>
    </citation>
    <scope>NUCLEOTIDE SEQUENCE</scope>
    <source>
        <strain evidence="8">M-15738</strain>
        <tissue evidence="8">Blood</tissue>
    </source>
</reference>